<feature type="binding site" evidence="15">
    <location>
        <position position="102"/>
    </location>
    <ligand>
        <name>5-phospho-alpha-D-ribose 1-diphosphate</name>
        <dbReference type="ChEBI" id="CHEBI:58017"/>
    </ligand>
</feature>
<evidence type="ECO:0000313" key="18">
    <source>
        <dbReference type="Proteomes" id="UP000290482"/>
    </source>
</evidence>
<dbReference type="HAMAP" id="MF_01218_B">
    <property type="entry name" value="Upp_B"/>
    <property type="match status" value="1"/>
</dbReference>
<dbReference type="GO" id="GO:0005525">
    <property type="term" value="F:GTP binding"/>
    <property type="evidence" value="ECO:0007669"/>
    <property type="project" value="UniProtKB-KW"/>
</dbReference>
<evidence type="ECO:0000256" key="9">
    <source>
        <dbReference type="ARBA" id="ARBA00023134"/>
    </source>
</evidence>
<evidence type="ECO:0000256" key="11">
    <source>
        <dbReference type="ARBA" id="ARBA00052919"/>
    </source>
</evidence>
<comment type="activity regulation">
    <text evidence="15">Allosterically activated by GTP.</text>
</comment>
<dbReference type="Gene3D" id="3.40.50.2020">
    <property type="match status" value="1"/>
</dbReference>
<feature type="domain" description="Phosphoribosyltransferase" evidence="16">
    <location>
        <begin position="5"/>
        <end position="208"/>
    </location>
</feature>
<evidence type="ECO:0000256" key="7">
    <source>
        <dbReference type="ARBA" id="ARBA00022741"/>
    </source>
</evidence>
<evidence type="ECO:0000256" key="12">
    <source>
        <dbReference type="ARBA" id="ARBA00056901"/>
    </source>
</evidence>
<dbReference type="GO" id="GO:0006223">
    <property type="term" value="P:uracil salvage"/>
    <property type="evidence" value="ECO:0007669"/>
    <property type="project" value="InterPro"/>
</dbReference>
<evidence type="ECO:0000256" key="5">
    <source>
        <dbReference type="ARBA" id="ARBA00022676"/>
    </source>
</evidence>
<dbReference type="RefSeq" id="WP_022935879.1">
    <property type="nucleotide sequence ID" value="NZ_LR214940.1"/>
</dbReference>
<evidence type="ECO:0000256" key="8">
    <source>
        <dbReference type="ARBA" id="ARBA00022842"/>
    </source>
</evidence>
<gene>
    <name evidence="15 17" type="primary">upp</name>
    <name evidence="17" type="ORF">NCTC10112_00113</name>
</gene>
<keyword evidence="7 15" id="KW-0547">Nucleotide-binding</keyword>
<comment type="pathway">
    <text evidence="1 15">Pyrimidine metabolism; UMP biosynthesis via salvage pathway; UMP from uracil: step 1/1.</text>
</comment>
<dbReference type="GO" id="GO:0000287">
    <property type="term" value="F:magnesium ion binding"/>
    <property type="evidence" value="ECO:0007669"/>
    <property type="project" value="UniProtKB-UniRule"/>
</dbReference>
<feature type="binding site" evidence="15">
    <location>
        <position position="194"/>
    </location>
    <ligand>
        <name>uracil</name>
        <dbReference type="ChEBI" id="CHEBI:17568"/>
    </ligand>
</feature>
<evidence type="ECO:0000256" key="2">
    <source>
        <dbReference type="ARBA" id="ARBA00009516"/>
    </source>
</evidence>
<feature type="binding site" evidence="15">
    <location>
        <position position="200"/>
    </location>
    <ligand>
        <name>5-phospho-alpha-D-ribose 1-diphosphate</name>
        <dbReference type="ChEBI" id="CHEBI:58017"/>
    </ligand>
</feature>
<dbReference type="OrthoDB" id="9781675at2"/>
<feature type="binding site" evidence="15">
    <location>
        <begin position="131"/>
        <end position="139"/>
    </location>
    <ligand>
        <name>5-phospho-alpha-D-ribose 1-diphosphate</name>
        <dbReference type="ChEBI" id="CHEBI:58017"/>
    </ligand>
</feature>
<keyword evidence="18" id="KW-1185">Reference proteome</keyword>
<dbReference type="GO" id="GO:0044206">
    <property type="term" value="P:UMP salvage"/>
    <property type="evidence" value="ECO:0007669"/>
    <property type="project" value="UniProtKB-UniRule"/>
</dbReference>
<dbReference type="SUPFAM" id="SSF53271">
    <property type="entry name" value="PRTase-like"/>
    <property type="match status" value="1"/>
</dbReference>
<dbReference type="NCBIfam" id="NF001097">
    <property type="entry name" value="PRK00129.1"/>
    <property type="match status" value="1"/>
</dbReference>
<dbReference type="PANTHER" id="PTHR32315:SF4">
    <property type="entry name" value="URACIL PHOSPHORIBOSYLTRANSFERASE, CHLOROPLASTIC"/>
    <property type="match status" value="1"/>
</dbReference>
<keyword evidence="8 15" id="KW-0460">Magnesium</keyword>
<proteinExistence type="inferred from homology"/>
<comment type="similarity">
    <text evidence="2 15">Belongs to the UPRTase family.</text>
</comment>
<dbReference type="FunFam" id="3.40.50.2020:FF:000003">
    <property type="entry name" value="Uracil phosphoribosyltransferase"/>
    <property type="match status" value="1"/>
</dbReference>
<comment type="function">
    <text evidence="12 15">Catalyzes the conversion of uracil and 5-phospho-alpha-D-ribose 1-diphosphate (PRPP) to UMP and diphosphate.</text>
</comment>
<dbReference type="EC" id="2.4.2.9" evidence="3 15"/>
<feature type="binding site" evidence="15">
    <location>
        <begin position="199"/>
        <end position="201"/>
    </location>
    <ligand>
        <name>uracil</name>
        <dbReference type="ChEBI" id="CHEBI:17568"/>
    </ligand>
</feature>
<evidence type="ECO:0000259" key="16">
    <source>
        <dbReference type="Pfam" id="PF14681"/>
    </source>
</evidence>
<evidence type="ECO:0000256" key="3">
    <source>
        <dbReference type="ARBA" id="ARBA00011894"/>
    </source>
</evidence>
<keyword evidence="4 15" id="KW-0021">Allosteric enzyme</keyword>
<dbReference type="Pfam" id="PF14681">
    <property type="entry name" value="UPRTase"/>
    <property type="match status" value="1"/>
</dbReference>
<feature type="binding site" evidence="15">
    <location>
        <position position="77"/>
    </location>
    <ligand>
        <name>5-phospho-alpha-D-ribose 1-diphosphate</name>
        <dbReference type="ChEBI" id="CHEBI:58017"/>
    </ligand>
</feature>
<dbReference type="EMBL" id="LR214940">
    <property type="protein sequence ID" value="VEU55225.1"/>
    <property type="molecule type" value="Genomic_DNA"/>
</dbReference>
<keyword evidence="9 15" id="KW-0342">GTP-binding</keyword>
<dbReference type="InterPro" id="IPR029057">
    <property type="entry name" value="PRTase-like"/>
</dbReference>
<accession>A0A448ZVC4</accession>
<reference evidence="17 18" key="1">
    <citation type="submission" date="2019-01" db="EMBL/GenBank/DDBJ databases">
        <authorList>
            <consortium name="Pathogen Informatics"/>
        </authorList>
    </citation>
    <scope>NUCLEOTIDE SEQUENCE [LARGE SCALE GENOMIC DNA]</scope>
    <source>
        <strain evidence="17 18">NCTC10112</strain>
    </source>
</reference>
<evidence type="ECO:0000256" key="13">
    <source>
        <dbReference type="ARBA" id="ARBA00072146"/>
    </source>
</evidence>
<sequence length="211" mass="23673">MLKLINHPLIQIKLTVMRSKDTSHKEFRSNLNEIASLMTYEILRDYKTKDKEVITPTNTKTIGKTLDSEIIIIPILRAGLGMEQGILDLIPQARVGHIGLYRDEKTFKPIKYLYKTPQEVSKEKSTVLLVDPMLATGNSANDAIDSLKEEGWKNIKLVCLVGVDKGINLILKNHPDVDIYLASKDEKLNENNYIIPGLGDAGDRIFGTKGK</sequence>
<organism evidence="17 18">
    <name type="scientific">Metamycoplasma orale</name>
    <name type="common">Mycoplasma orale</name>
    <dbReference type="NCBI Taxonomy" id="2121"/>
    <lineage>
        <taxon>Bacteria</taxon>
        <taxon>Bacillati</taxon>
        <taxon>Mycoplasmatota</taxon>
        <taxon>Mycoplasmoidales</taxon>
        <taxon>Metamycoplasmataceae</taxon>
        <taxon>Metamycoplasma</taxon>
    </lineage>
</organism>
<evidence type="ECO:0000256" key="14">
    <source>
        <dbReference type="ARBA" id="ARBA00079807"/>
    </source>
</evidence>
<dbReference type="InterPro" id="IPR005765">
    <property type="entry name" value="UPRT"/>
</dbReference>
<keyword evidence="5 15" id="KW-0328">Glycosyltransferase</keyword>
<dbReference type="InterPro" id="IPR050054">
    <property type="entry name" value="UPRTase/APRTase"/>
</dbReference>
<evidence type="ECO:0000256" key="1">
    <source>
        <dbReference type="ARBA" id="ARBA00005180"/>
    </source>
</evidence>
<name>A0A448ZVC4_METOS</name>
<dbReference type="InterPro" id="IPR000836">
    <property type="entry name" value="PRTase_dom"/>
</dbReference>
<dbReference type="Proteomes" id="UP000290482">
    <property type="component" value="Chromosome"/>
</dbReference>
<dbReference type="AlphaFoldDB" id="A0A448ZVC4"/>
<keyword evidence="6 15" id="KW-0808">Transferase</keyword>
<evidence type="ECO:0000256" key="6">
    <source>
        <dbReference type="ARBA" id="ARBA00022679"/>
    </source>
</evidence>
<dbReference type="GO" id="GO:0004845">
    <property type="term" value="F:uracil phosphoribosyltransferase activity"/>
    <property type="evidence" value="ECO:0007669"/>
    <property type="project" value="UniProtKB-UniRule"/>
</dbReference>
<protein>
    <recommendedName>
        <fullName evidence="13 15">Uracil phosphoribosyltransferase</fullName>
        <ecNumber evidence="3 15">2.4.2.9</ecNumber>
    </recommendedName>
    <alternativeName>
        <fullName evidence="10 15">UMP pyrophosphorylase</fullName>
    </alternativeName>
    <alternativeName>
        <fullName evidence="14 15">UPRTase</fullName>
    </alternativeName>
</protein>
<dbReference type="KEGG" id="mob:NCTC10112_00113"/>
<dbReference type="InterPro" id="IPR034332">
    <property type="entry name" value="Upp_B"/>
</dbReference>
<dbReference type="NCBIfam" id="TIGR01091">
    <property type="entry name" value="upp"/>
    <property type="match status" value="1"/>
</dbReference>
<evidence type="ECO:0000256" key="15">
    <source>
        <dbReference type="HAMAP-Rule" id="MF_01218"/>
    </source>
</evidence>
<evidence type="ECO:0000256" key="4">
    <source>
        <dbReference type="ARBA" id="ARBA00022533"/>
    </source>
</evidence>
<evidence type="ECO:0000256" key="10">
    <source>
        <dbReference type="ARBA" id="ARBA00031082"/>
    </source>
</evidence>
<evidence type="ECO:0000313" key="17">
    <source>
        <dbReference type="EMBL" id="VEU55225.1"/>
    </source>
</evidence>
<comment type="cofactor">
    <cofactor evidence="15">
        <name>Mg(2+)</name>
        <dbReference type="ChEBI" id="CHEBI:18420"/>
    </cofactor>
    <text evidence="15">Binds 1 Mg(2+) ion per subunit. The magnesium is bound as Mg-PRPP.</text>
</comment>
<dbReference type="PANTHER" id="PTHR32315">
    <property type="entry name" value="ADENINE PHOSPHORIBOSYLTRANSFERASE"/>
    <property type="match status" value="1"/>
</dbReference>
<dbReference type="UniPathway" id="UPA00574">
    <property type="reaction ID" value="UER00636"/>
</dbReference>
<comment type="catalytic activity">
    <reaction evidence="11 15">
        <text>UMP + diphosphate = 5-phospho-alpha-D-ribose 1-diphosphate + uracil</text>
        <dbReference type="Rhea" id="RHEA:13017"/>
        <dbReference type="ChEBI" id="CHEBI:17568"/>
        <dbReference type="ChEBI" id="CHEBI:33019"/>
        <dbReference type="ChEBI" id="CHEBI:57865"/>
        <dbReference type="ChEBI" id="CHEBI:58017"/>
        <dbReference type="EC" id="2.4.2.9"/>
    </reaction>
</comment>
<dbReference type="CDD" id="cd06223">
    <property type="entry name" value="PRTases_typeI"/>
    <property type="match status" value="1"/>
</dbReference>
<dbReference type="GO" id="GO:0005737">
    <property type="term" value="C:cytoplasm"/>
    <property type="evidence" value="ECO:0007669"/>
    <property type="project" value="UniProtKB-ARBA"/>
</dbReference>